<sequence>MPAARTALLAAFQKLAADLRLTIGADKLNRKMVLKYKIFKFVEVTTVLEKFINIIQNNDNVDPGTHFDPLDCVRLHVFFLMLQTNFKDRNMNDFQSIRDSLQKAVEASENREKTVSLLTITNSIKGVIDFLIAKKFLC</sequence>
<dbReference type="InParanoid" id="G0P7P2"/>
<evidence type="ECO:0000313" key="2">
    <source>
        <dbReference type="Proteomes" id="UP000008068"/>
    </source>
</evidence>
<accession>G0P7P2</accession>
<dbReference type="HOGENOM" id="CLU_1857027_0_0_1"/>
<name>G0P7P2_CAEBE</name>
<evidence type="ECO:0000313" key="1">
    <source>
        <dbReference type="EMBL" id="EGT47284.1"/>
    </source>
</evidence>
<reference evidence="2" key="1">
    <citation type="submission" date="2011-07" db="EMBL/GenBank/DDBJ databases">
        <authorList>
            <consortium name="Caenorhabditis brenneri Sequencing and Analysis Consortium"/>
            <person name="Wilson R.K."/>
        </authorList>
    </citation>
    <scope>NUCLEOTIDE SEQUENCE [LARGE SCALE GENOMIC DNA]</scope>
    <source>
        <strain evidence="2">PB2801</strain>
    </source>
</reference>
<gene>
    <name evidence="1" type="ORF">CAEBREN_25474</name>
</gene>
<dbReference type="EMBL" id="GL380118">
    <property type="protein sequence ID" value="EGT47284.1"/>
    <property type="molecule type" value="Genomic_DNA"/>
</dbReference>
<dbReference type="Proteomes" id="UP000008068">
    <property type="component" value="Unassembled WGS sequence"/>
</dbReference>
<keyword evidence="2" id="KW-1185">Reference proteome</keyword>
<protein>
    <submittedName>
        <fullName evidence="1">Uncharacterized protein</fullName>
    </submittedName>
</protein>
<proteinExistence type="predicted"/>
<dbReference type="AlphaFoldDB" id="G0P7P2"/>
<organism evidence="2">
    <name type="scientific">Caenorhabditis brenneri</name>
    <name type="common">Nematode worm</name>
    <dbReference type="NCBI Taxonomy" id="135651"/>
    <lineage>
        <taxon>Eukaryota</taxon>
        <taxon>Metazoa</taxon>
        <taxon>Ecdysozoa</taxon>
        <taxon>Nematoda</taxon>
        <taxon>Chromadorea</taxon>
        <taxon>Rhabditida</taxon>
        <taxon>Rhabditina</taxon>
        <taxon>Rhabditomorpha</taxon>
        <taxon>Rhabditoidea</taxon>
        <taxon>Rhabditidae</taxon>
        <taxon>Peloderinae</taxon>
        <taxon>Caenorhabditis</taxon>
    </lineage>
</organism>